<organism evidence="2 3">
    <name type="scientific">Anaerotignum lactatifermentans DSM 14214</name>
    <dbReference type="NCBI Taxonomy" id="1121323"/>
    <lineage>
        <taxon>Bacteria</taxon>
        <taxon>Bacillati</taxon>
        <taxon>Bacillota</taxon>
        <taxon>Clostridia</taxon>
        <taxon>Lachnospirales</taxon>
        <taxon>Anaerotignaceae</taxon>
        <taxon>Anaerotignum</taxon>
    </lineage>
</organism>
<dbReference type="Proteomes" id="UP000183975">
    <property type="component" value="Unassembled WGS sequence"/>
</dbReference>
<name>A0A1M6ZQS9_9FIRM</name>
<keyword evidence="3" id="KW-1185">Reference proteome</keyword>
<dbReference type="RefSeq" id="WP_072853541.1">
    <property type="nucleotide sequence ID" value="NZ_FRAH01000093.1"/>
</dbReference>
<accession>A0A1M6ZQS9</accession>
<protein>
    <submittedName>
        <fullName evidence="2">Type I restriction enzyme R protein N terminus (HSDR_N)</fullName>
    </submittedName>
</protein>
<gene>
    <name evidence="2" type="ORF">SAMN02745138_03264</name>
</gene>
<evidence type="ECO:0000259" key="1">
    <source>
        <dbReference type="Pfam" id="PF13588"/>
    </source>
</evidence>
<dbReference type="AlphaFoldDB" id="A0A1M6ZQS9"/>
<evidence type="ECO:0000313" key="2">
    <source>
        <dbReference type="EMBL" id="SHL32822.1"/>
    </source>
</evidence>
<feature type="domain" description="Type I restriction enzyme R protein N-terminal" evidence="1">
    <location>
        <begin position="38"/>
        <end position="154"/>
    </location>
</feature>
<sequence length="388" mass="44677">MTDFYKLLNDLQLPPIHKSQGKEYYVDPFRERLILKTPEETVRQQVLQYLLFCKNIPKEMIQVEMRLSKYQINSARRADIIVERFNGNKGELSPLAIIECKAPEIMIGDSAIQQAIDYADALNADYIFVTNGDYTMTAKYEAEINQYVLLNELPDYQSMLCGQGDYLPEDQPKERFAFDVLNENKDYYCGYEFNPDTPSELLPFLTNLWECFLDTSHKMPEKQYRHFRLIKDYGIRFLSCGNAAGGSYQGAYRSFLIEYQSNTKFMNLGFFDYGSHTILTVSVDKDNNKPHNSLQYDVNAIIQNGETYSFPHHGKIAIGKKGSGKVSELKELIGSQTPELLVCGDIFLGTLHNQKLLYLDDTDVTDFVEKLLTYALIRDVFREIKLGN</sequence>
<dbReference type="InterPro" id="IPR029464">
    <property type="entry name" value="HSDR_N"/>
</dbReference>
<reference evidence="2 3" key="1">
    <citation type="submission" date="2016-11" db="EMBL/GenBank/DDBJ databases">
        <authorList>
            <person name="Jaros S."/>
            <person name="Januszkiewicz K."/>
            <person name="Wedrychowicz H."/>
        </authorList>
    </citation>
    <scope>NUCLEOTIDE SEQUENCE [LARGE SCALE GENOMIC DNA]</scope>
    <source>
        <strain evidence="2 3">DSM 14214</strain>
    </source>
</reference>
<dbReference type="Gene3D" id="3.90.1570.30">
    <property type="match status" value="1"/>
</dbReference>
<proteinExistence type="predicted"/>
<dbReference type="OrthoDB" id="2830141at2"/>
<evidence type="ECO:0000313" key="3">
    <source>
        <dbReference type="Proteomes" id="UP000183975"/>
    </source>
</evidence>
<dbReference type="EMBL" id="FRAH01000093">
    <property type="protein sequence ID" value="SHL32822.1"/>
    <property type="molecule type" value="Genomic_DNA"/>
</dbReference>
<dbReference type="Pfam" id="PF13588">
    <property type="entry name" value="HSDR_N_2"/>
    <property type="match status" value="1"/>
</dbReference>